<evidence type="ECO:0000256" key="1">
    <source>
        <dbReference type="ARBA" id="ARBA00022516"/>
    </source>
</evidence>
<dbReference type="InterPro" id="IPR020573">
    <property type="entry name" value="UDP_GlcNAc_AcTrfase_non-rep"/>
</dbReference>
<dbReference type="SUPFAM" id="SSF51161">
    <property type="entry name" value="Trimeric LpxA-like enzymes"/>
    <property type="match status" value="1"/>
</dbReference>
<reference evidence="8" key="1">
    <citation type="submission" date="2018-05" db="EMBL/GenBank/DDBJ databases">
        <authorList>
            <person name="Lanie J.A."/>
            <person name="Ng W.-L."/>
            <person name="Kazmierczak K.M."/>
            <person name="Andrzejewski T.M."/>
            <person name="Davidsen T.M."/>
            <person name="Wayne K.J."/>
            <person name="Tettelin H."/>
            <person name="Glass J.I."/>
            <person name="Rusch D."/>
            <person name="Podicherti R."/>
            <person name="Tsui H.-C.T."/>
            <person name="Winkler M.E."/>
        </authorList>
    </citation>
    <scope>NUCLEOTIDE SEQUENCE</scope>
</reference>
<dbReference type="PANTHER" id="PTHR43378:SF2">
    <property type="entry name" value="UDP-3-O-ACYLGLUCOSAMINE N-ACYLTRANSFERASE 1, MITOCHONDRIAL-RELATED"/>
    <property type="match status" value="1"/>
</dbReference>
<dbReference type="Pfam" id="PF04613">
    <property type="entry name" value="LpxD"/>
    <property type="match status" value="1"/>
</dbReference>
<dbReference type="HAMAP" id="MF_00523">
    <property type="entry name" value="LpxD"/>
    <property type="match status" value="1"/>
</dbReference>
<sequence length="337" mass="35320">MELTLSEIAVHVGGKVVGNHDYSISGVSEIQNGQPGTITFLANPLYTKYLSKTDADAVFVNDGTLLDGKNGIVVQNPQLAMAQTLALFFPDAESKPFIDPLSAIAPTATIGNHVSIGPGAVIQAEVNIGDWSRIGANTVIGANTTLGPNCTLHPNVSVYAQTIIGNNVIIHSGTSIGCDGYGYVTIDSVHEKIPQTGNVILGNDVEIGSNCAIDRATIGSTFIGQMTKIDNLVHIAHNVKIGKGCLLTAGFAVAGSSEIGDYCTFAGQVGVAPHLKIGDHSIVAAKSGITKSLKGGKVYAGFPAREIKEHNKREALINEIGKLRQNLDQLIKSELDK</sequence>
<evidence type="ECO:0000313" key="8">
    <source>
        <dbReference type="EMBL" id="SVB14009.1"/>
    </source>
</evidence>
<dbReference type="InterPro" id="IPR011004">
    <property type="entry name" value="Trimer_LpxA-like_sf"/>
</dbReference>
<dbReference type="GO" id="GO:0016020">
    <property type="term" value="C:membrane"/>
    <property type="evidence" value="ECO:0007669"/>
    <property type="project" value="GOC"/>
</dbReference>
<dbReference type="InterPro" id="IPR007691">
    <property type="entry name" value="LpxD"/>
</dbReference>
<evidence type="ECO:0000256" key="6">
    <source>
        <dbReference type="ARBA" id="ARBA00023315"/>
    </source>
</evidence>
<accession>A0A382BK58</accession>
<evidence type="ECO:0000256" key="2">
    <source>
        <dbReference type="ARBA" id="ARBA00022556"/>
    </source>
</evidence>
<keyword evidence="1" id="KW-0444">Lipid biosynthesis</keyword>
<dbReference type="NCBIfam" id="TIGR01853">
    <property type="entry name" value="lipid_A_lpxD"/>
    <property type="match status" value="1"/>
</dbReference>
<dbReference type="CDD" id="cd03352">
    <property type="entry name" value="LbH_LpxD"/>
    <property type="match status" value="1"/>
</dbReference>
<evidence type="ECO:0000256" key="5">
    <source>
        <dbReference type="ARBA" id="ARBA00023098"/>
    </source>
</evidence>
<proteinExistence type="inferred from homology"/>
<keyword evidence="2" id="KW-0441">Lipid A biosynthesis</keyword>
<organism evidence="8">
    <name type="scientific">marine metagenome</name>
    <dbReference type="NCBI Taxonomy" id="408172"/>
    <lineage>
        <taxon>unclassified sequences</taxon>
        <taxon>metagenomes</taxon>
        <taxon>ecological metagenomes</taxon>
    </lineage>
</organism>
<keyword evidence="4" id="KW-0677">Repeat</keyword>
<dbReference type="NCBIfam" id="NF002060">
    <property type="entry name" value="PRK00892.1"/>
    <property type="match status" value="1"/>
</dbReference>
<evidence type="ECO:0000256" key="4">
    <source>
        <dbReference type="ARBA" id="ARBA00022737"/>
    </source>
</evidence>
<protein>
    <recommendedName>
        <fullName evidence="7">UDP-3-O-[3-hydroxymyristoyl] glucosamine N-acyltransferase non-repeat region domain-containing protein</fullName>
    </recommendedName>
</protein>
<dbReference type="Pfam" id="PF00132">
    <property type="entry name" value="Hexapep"/>
    <property type="match status" value="2"/>
</dbReference>
<dbReference type="PANTHER" id="PTHR43378">
    <property type="entry name" value="UDP-3-O-ACYLGLUCOSAMINE N-ACYLTRANSFERASE"/>
    <property type="match status" value="1"/>
</dbReference>
<name>A0A382BK58_9ZZZZ</name>
<dbReference type="GO" id="GO:0016410">
    <property type="term" value="F:N-acyltransferase activity"/>
    <property type="evidence" value="ECO:0007669"/>
    <property type="project" value="InterPro"/>
</dbReference>
<dbReference type="GO" id="GO:0009245">
    <property type="term" value="P:lipid A biosynthetic process"/>
    <property type="evidence" value="ECO:0007669"/>
    <property type="project" value="UniProtKB-KW"/>
</dbReference>
<dbReference type="EMBL" id="UINC01030126">
    <property type="protein sequence ID" value="SVB14009.1"/>
    <property type="molecule type" value="Genomic_DNA"/>
</dbReference>
<dbReference type="InterPro" id="IPR001451">
    <property type="entry name" value="Hexapep"/>
</dbReference>
<keyword evidence="3" id="KW-0808">Transferase</keyword>
<feature type="domain" description="UDP-3-O-[3-hydroxymyristoyl] glucosamine N-acyltransferase non-repeat region" evidence="7">
    <location>
        <begin position="21"/>
        <end position="87"/>
    </location>
</feature>
<gene>
    <name evidence="8" type="ORF">METZ01_LOCUS166863</name>
</gene>
<evidence type="ECO:0000259" key="7">
    <source>
        <dbReference type="Pfam" id="PF04613"/>
    </source>
</evidence>
<dbReference type="Gene3D" id="3.40.1390.10">
    <property type="entry name" value="MurE/MurF, N-terminal domain"/>
    <property type="match status" value="1"/>
</dbReference>
<dbReference type="AlphaFoldDB" id="A0A382BK58"/>
<evidence type="ECO:0000256" key="3">
    <source>
        <dbReference type="ARBA" id="ARBA00022679"/>
    </source>
</evidence>
<dbReference type="Gene3D" id="2.160.10.10">
    <property type="entry name" value="Hexapeptide repeat proteins"/>
    <property type="match status" value="1"/>
</dbReference>
<keyword evidence="6" id="KW-0012">Acyltransferase</keyword>
<keyword evidence="5" id="KW-0443">Lipid metabolism</keyword>